<evidence type="ECO:0000256" key="2">
    <source>
        <dbReference type="ARBA" id="ARBA00023125"/>
    </source>
</evidence>
<sequence length="126" mass="14513">MERKNICIREHANPEQINSCREKITENEKSFVQLSGILSLAGNEVRLKILYLLENERELCPCDLSDILGMSIPAISQHLRKMKDGNVIQSRKTGQTIFYSLRGEHLKLLRPFFKTINQINLKTETA</sequence>
<keyword evidence="1" id="KW-0805">Transcription regulation</keyword>
<dbReference type="InterPro" id="IPR001845">
    <property type="entry name" value="HTH_ArsR_DNA-bd_dom"/>
</dbReference>
<dbReference type="SMART" id="SM00418">
    <property type="entry name" value="HTH_ARSR"/>
    <property type="match status" value="1"/>
</dbReference>
<dbReference type="InterPro" id="IPR036388">
    <property type="entry name" value="WH-like_DNA-bd_sf"/>
</dbReference>
<name>A0ABV6HQE3_9SPHI</name>
<dbReference type="EMBL" id="JBHLWO010000004">
    <property type="protein sequence ID" value="MFC0321109.1"/>
    <property type="molecule type" value="Genomic_DNA"/>
</dbReference>
<gene>
    <name evidence="5" type="ORF">ACFFI0_22500</name>
</gene>
<reference evidence="5 6" key="1">
    <citation type="submission" date="2024-09" db="EMBL/GenBank/DDBJ databases">
        <authorList>
            <person name="Sun Q."/>
            <person name="Mori K."/>
        </authorList>
    </citation>
    <scope>NUCLEOTIDE SEQUENCE [LARGE SCALE GENOMIC DNA]</scope>
    <source>
        <strain evidence="5 6">CCM 7765</strain>
    </source>
</reference>
<dbReference type="Gene3D" id="1.10.10.10">
    <property type="entry name" value="Winged helix-like DNA-binding domain superfamily/Winged helix DNA-binding domain"/>
    <property type="match status" value="1"/>
</dbReference>
<evidence type="ECO:0000259" key="4">
    <source>
        <dbReference type="PROSITE" id="PS50987"/>
    </source>
</evidence>
<feature type="domain" description="HTH arsR-type" evidence="4">
    <location>
        <begin position="26"/>
        <end position="121"/>
    </location>
</feature>
<dbReference type="InterPro" id="IPR011991">
    <property type="entry name" value="ArsR-like_HTH"/>
</dbReference>
<dbReference type="InterPro" id="IPR051081">
    <property type="entry name" value="HTH_MetalResp_TranReg"/>
</dbReference>
<dbReference type="PANTHER" id="PTHR33154:SF33">
    <property type="entry name" value="TRANSCRIPTIONAL REPRESSOR SDPR"/>
    <property type="match status" value="1"/>
</dbReference>
<dbReference type="CDD" id="cd00090">
    <property type="entry name" value="HTH_ARSR"/>
    <property type="match status" value="1"/>
</dbReference>
<dbReference type="InterPro" id="IPR036390">
    <property type="entry name" value="WH_DNA-bd_sf"/>
</dbReference>
<proteinExistence type="predicted"/>
<evidence type="ECO:0000256" key="1">
    <source>
        <dbReference type="ARBA" id="ARBA00023015"/>
    </source>
</evidence>
<accession>A0ABV6HQE3</accession>
<dbReference type="PRINTS" id="PR00778">
    <property type="entry name" value="HTHARSR"/>
</dbReference>
<dbReference type="NCBIfam" id="NF033788">
    <property type="entry name" value="HTH_metalloreg"/>
    <property type="match status" value="1"/>
</dbReference>
<dbReference type="Proteomes" id="UP001589774">
    <property type="component" value="Unassembled WGS sequence"/>
</dbReference>
<evidence type="ECO:0000256" key="3">
    <source>
        <dbReference type="ARBA" id="ARBA00023163"/>
    </source>
</evidence>
<evidence type="ECO:0000313" key="5">
    <source>
        <dbReference type="EMBL" id="MFC0321109.1"/>
    </source>
</evidence>
<evidence type="ECO:0000313" key="6">
    <source>
        <dbReference type="Proteomes" id="UP001589774"/>
    </source>
</evidence>
<keyword evidence="3" id="KW-0804">Transcription</keyword>
<keyword evidence="2" id="KW-0238">DNA-binding</keyword>
<dbReference type="RefSeq" id="WP_013663533.1">
    <property type="nucleotide sequence ID" value="NZ_JBHLWO010000004.1"/>
</dbReference>
<comment type="caution">
    <text evidence="5">The sequence shown here is derived from an EMBL/GenBank/DDBJ whole genome shotgun (WGS) entry which is preliminary data.</text>
</comment>
<organism evidence="5 6">
    <name type="scientific">Olivibacter oleidegradans</name>
    <dbReference type="NCBI Taxonomy" id="760123"/>
    <lineage>
        <taxon>Bacteria</taxon>
        <taxon>Pseudomonadati</taxon>
        <taxon>Bacteroidota</taxon>
        <taxon>Sphingobacteriia</taxon>
        <taxon>Sphingobacteriales</taxon>
        <taxon>Sphingobacteriaceae</taxon>
        <taxon>Olivibacter</taxon>
    </lineage>
</organism>
<protein>
    <submittedName>
        <fullName evidence="5">ArsR/SmtB family transcription factor</fullName>
    </submittedName>
</protein>
<dbReference type="Pfam" id="PF01022">
    <property type="entry name" value="HTH_5"/>
    <property type="match status" value="1"/>
</dbReference>
<dbReference type="SUPFAM" id="SSF46785">
    <property type="entry name" value="Winged helix' DNA-binding domain"/>
    <property type="match status" value="1"/>
</dbReference>
<dbReference type="PROSITE" id="PS50987">
    <property type="entry name" value="HTH_ARSR_2"/>
    <property type="match status" value="1"/>
</dbReference>
<dbReference type="PANTHER" id="PTHR33154">
    <property type="entry name" value="TRANSCRIPTIONAL REGULATOR, ARSR FAMILY"/>
    <property type="match status" value="1"/>
</dbReference>
<keyword evidence="6" id="KW-1185">Reference proteome</keyword>